<reference evidence="2 3" key="1">
    <citation type="journal article" date="2019" name="Nat. Ecol. Evol.">
        <title>Megaphylogeny resolves global patterns of mushroom evolution.</title>
        <authorList>
            <person name="Varga T."/>
            <person name="Krizsan K."/>
            <person name="Foldi C."/>
            <person name="Dima B."/>
            <person name="Sanchez-Garcia M."/>
            <person name="Sanchez-Ramirez S."/>
            <person name="Szollosi G.J."/>
            <person name="Szarkandi J.G."/>
            <person name="Papp V."/>
            <person name="Albert L."/>
            <person name="Andreopoulos W."/>
            <person name="Angelini C."/>
            <person name="Antonin V."/>
            <person name="Barry K.W."/>
            <person name="Bougher N.L."/>
            <person name="Buchanan P."/>
            <person name="Buyck B."/>
            <person name="Bense V."/>
            <person name="Catcheside P."/>
            <person name="Chovatia M."/>
            <person name="Cooper J."/>
            <person name="Damon W."/>
            <person name="Desjardin D."/>
            <person name="Finy P."/>
            <person name="Geml J."/>
            <person name="Haridas S."/>
            <person name="Hughes K."/>
            <person name="Justo A."/>
            <person name="Karasinski D."/>
            <person name="Kautmanova I."/>
            <person name="Kiss B."/>
            <person name="Kocsube S."/>
            <person name="Kotiranta H."/>
            <person name="LaButti K.M."/>
            <person name="Lechner B.E."/>
            <person name="Liimatainen K."/>
            <person name="Lipzen A."/>
            <person name="Lukacs Z."/>
            <person name="Mihaltcheva S."/>
            <person name="Morgado L.N."/>
            <person name="Niskanen T."/>
            <person name="Noordeloos M.E."/>
            <person name="Ohm R.A."/>
            <person name="Ortiz-Santana B."/>
            <person name="Ovrebo C."/>
            <person name="Racz N."/>
            <person name="Riley R."/>
            <person name="Savchenko A."/>
            <person name="Shiryaev A."/>
            <person name="Soop K."/>
            <person name="Spirin V."/>
            <person name="Szebenyi C."/>
            <person name="Tomsovsky M."/>
            <person name="Tulloss R.E."/>
            <person name="Uehling J."/>
            <person name="Grigoriev I.V."/>
            <person name="Vagvolgyi C."/>
            <person name="Papp T."/>
            <person name="Martin F.M."/>
            <person name="Miettinen O."/>
            <person name="Hibbett D.S."/>
            <person name="Nagy L.G."/>
        </authorList>
    </citation>
    <scope>NUCLEOTIDE SEQUENCE [LARGE SCALE GENOMIC DNA]</scope>
    <source>
        <strain evidence="2 3">CBS 962.96</strain>
    </source>
</reference>
<dbReference type="EMBL" id="ML180631">
    <property type="protein sequence ID" value="THU76949.1"/>
    <property type="molecule type" value="Genomic_DNA"/>
</dbReference>
<dbReference type="AlphaFoldDB" id="A0A4S8KMZ5"/>
<keyword evidence="1" id="KW-0560">Oxidoreductase</keyword>
<evidence type="ECO:0000313" key="2">
    <source>
        <dbReference type="EMBL" id="THU76949.1"/>
    </source>
</evidence>
<accession>A0A4S8KMZ5</accession>
<dbReference type="Proteomes" id="UP000297245">
    <property type="component" value="Unassembled WGS sequence"/>
</dbReference>
<dbReference type="GO" id="GO:0016491">
    <property type="term" value="F:oxidoreductase activity"/>
    <property type="evidence" value="ECO:0007669"/>
    <property type="project" value="UniProtKB-KW"/>
</dbReference>
<evidence type="ECO:0000256" key="1">
    <source>
        <dbReference type="ARBA" id="ARBA00023002"/>
    </source>
</evidence>
<proteinExistence type="predicted"/>
<dbReference type="OrthoDB" id="542013at2759"/>
<evidence type="ECO:0008006" key="4">
    <source>
        <dbReference type="Google" id="ProtNLM"/>
    </source>
</evidence>
<name>A0A4S8KMZ5_DENBC</name>
<dbReference type="InterPro" id="IPR036291">
    <property type="entry name" value="NAD(P)-bd_dom_sf"/>
</dbReference>
<dbReference type="SUPFAM" id="SSF51735">
    <property type="entry name" value="NAD(P)-binding Rossmann-fold domains"/>
    <property type="match status" value="1"/>
</dbReference>
<sequence length="264" mass="29925">MPPVITDLSGKTVITGTNVGIGFEAAKHFARMDPEKLIIVCRSQEKGDEAKKGGFSKKRSSLVSKRGPWNSLSTVKAFADRAERELQRIDYPPVLQILESIRLPRMAGKILVVSSNTHFWSTLRKEIVDAPQGKYWRLSQVRIIGQRHRGPTMTTVAINLSFCLSSLRRGYYDPSVSSDERIMKTREMLEETGKQAFTSEEGSRQLVYGAIGMRDEGREGEEKMTGGCVNFSNLVEVMFTELEISRQIHRNFEQSRRKGREDYS</sequence>
<organism evidence="2 3">
    <name type="scientific">Dendrothele bispora (strain CBS 962.96)</name>
    <dbReference type="NCBI Taxonomy" id="1314807"/>
    <lineage>
        <taxon>Eukaryota</taxon>
        <taxon>Fungi</taxon>
        <taxon>Dikarya</taxon>
        <taxon>Basidiomycota</taxon>
        <taxon>Agaricomycotina</taxon>
        <taxon>Agaricomycetes</taxon>
        <taxon>Agaricomycetidae</taxon>
        <taxon>Agaricales</taxon>
        <taxon>Agaricales incertae sedis</taxon>
        <taxon>Dendrothele</taxon>
    </lineage>
</organism>
<dbReference type="Gene3D" id="3.40.50.720">
    <property type="entry name" value="NAD(P)-binding Rossmann-like Domain"/>
    <property type="match status" value="1"/>
</dbReference>
<evidence type="ECO:0000313" key="3">
    <source>
        <dbReference type="Proteomes" id="UP000297245"/>
    </source>
</evidence>
<protein>
    <recommendedName>
        <fullName evidence="4">NAD(P)-binding protein</fullName>
    </recommendedName>
</protein>
<dbReference type="PANTHER" id="PTHR43157">
    <property type="entry name" value="PHOSPHATIDYLINOSITOL-GLYCAN BIOSYNTHESIS CLASS F PROTEIN-RELATED"/>
    <property type="match status" value="1"/>
</dbReference>
<keyword evidence="3" id="KW-1185">Reference proteome</keyword>
<dbReference type="PANTHER" id="PTHR43157:SF31">
    <property type="entry name" value="PHOSPHATIDYLINOSITOL-GLYCAN BIOSYNTHESIS CLASS F PROTEIN"/>
    <property type="match status" value="1"/>
</dbReference>
<gene>
    <name evidence="2" type="ORF">K435DRAFT_812913</name>
</gene>